<dbReference type="InterPro" id="IPR002586">
    <property type="entry name" value="CobQ/CobB/MinD/ParA_Nub-bd_dom"/>
</dbReference>
<dbReference type="Gene3D" id="3.40.50.300">
    <property type="entry name" value="P-loop containing nucleotide triphosphate hydrolases"/>
    <property type="match status" value="1"/>
</dbReference>
<keyword evidence="3" id="KW-1185">Reference proteome</keyword>
<dbReference type="NCBIfam" id="NF041546">
    <property type="entry name" value="ParA_partition"/>
    <property type="match status" value="1"/>
</dbReference>
<comment type="caution">
    <text evidence="2">The sequence shown here is derived from an EMBL/GenBank/DDBJ whole genome shotgun (WGS) entry which is preliminary data.</text>
</comment>
<organism evidence="2 3">
    <name type="scientific">Sphingomonas oryzagri</name>
    <dbReference type="NCBI Taxonomy" id="3042314"/>
    <lineage>
        <taxon>Bacteria</taxon>
        <taxon>Pseudomonadati</taxon>
        <taxon>Pseudomonadota</taxon>
        <taxon>Alphaproteobacteria</taxon>
        <taxon>Sphingomonadales</taxon>
        <taxon>Sphingomonadaceae</taxon>
        <taxon>Sphingomonas</taxon>
    </lineage>
</organism>
<protein>
    <submittedName>
        <fullName evidence="2">ParA family partition ATPase</fullName>
    </submittedName>
</protein>
<dbReference type="CDD" id="cd02042">
    <property type="entry name" value="ParAB_family"/>
    <property type="match status" value="1"/>
</dbReference>
<dbReference type="InterPro" id="IPR050678">
    <property type="entry name" value="DNA_Partitioning_ATPase"/>
</dbReference>
<dbReference type="PIRSF" id="PIRSF009320">
    <property type="entry name" value="Nuc_binding_HP_1000"/>
    <property type="match status" value="1"/>
</dbReference>
<accession>A0ABT6N7Q1</accession>
<evidence type="ECO:0000259" key="1">
    <source>
        <dbReference type="Pfam" id="PF01656"/>
    </source>
</evidence>
<evidence type="ECO:0000313" key="2">
    <source>
        <dbReference type="EMBL" id="MDH7641153.1"/>
    </source>
</evidence>
<dbReference type="Pfam" id="PF01656">
    <property type="entry name" value="CbiA"/>
    <property type="match status" value="1"/>
</dbReference>
<feature type="domain" description="CobQ/CobB/MinD/ParA nucleotide binding" evidence="1">
    <location>
        <begin position="4"/>
        <end position="105"/>
    </location>
</feature>
<proteinExistence type="predicted"/>
<dbReference type="Proteomes" id="UP001160625">
    <property type="component" value="Unassembled WGS sequence"/>
</dbReference>
<gene>
    <name evidence="2" type="primary">parA</name>
    <name evidence="2" type="ORF">QGN17_20630</name>
</gene>
<reference evidence="2" key="1">
    <citation type="submission" date="2023-04" db="EMBL/GenBank/DDBJ databases">
        <title>Sphingomonas sp. MAHUQ-71 isolated from rice field.</title>
        <authorList>
            <person name="Huq M.A."/>
        </authorList>
    </citation>
    <scope>NUCLEOTIDE SEQUENCE</scope>
    <source>
        <strain evidence="2">MAHUQ-71</strain>
    </source>
</reference>
<dbReference type="InterPro" id="IPR048089">
    <property type="entry name" value="McdA"/>
</dbReference>
<dbReference type="RefSeq" id="WP_281046492.1">
    <property type="nucleotide sequence ID" value="NZ_JARYGZ010000007.1"/>
</dbReference>
<dbReference type="InterPro" id="IPR027417">
    <property type="entry name" value="P-loop_NTPase"/>
</dbReference>
<sequence>MRTIAVISQKGGAGKTTLAIHLAAEAAKAGLSVLILDTDPQATASQWSEWRGEGVEPEVVDCASPPLLPRKIAQAAELGADLVVIDTPPHADAMARAACSLADLVLVPCRPQAFDLTAVATTADLIRAAGKPAFLVFMGGPQRAPLTYKEATELVQGDGKVAGMGLRVAPAMLTNRAIFHHSTASGKVAGEAEPNGKAAEEVADLWKWTGGQVGVSTRKRASKAKGKAA</sequence>
<dbReference type="PANTHER" id="PTHR13696">
    <property type="entry name" value="P-LOOP CONTAINING NUCLEOSIDE TRIPHOSPHATE HYDROLASE"/>
    <property type="match status" value="1"/>
</dbReference>
<dbReference type="EMBL" id="JARYGZ010000007">
    <property type="protein sequence ID" value="MDH7641153.1"/>
    <property type="molecule type" value="Genomic_DNA"/>
</dbReference>
<dbReference type="SUPFAM" id="SSF52540">
    <property type="entry name" value="P-loop containing nucleoside triphosphate hydrolases"/>
    <property type="match status" value="1"/>
</dbReference>
<name>A0ABT6N7Q1_9SPHN</name>
<dbReference type="PANTHER" id="PTHR13696:SF96">
    <property type="entry name" value="COBQ_COBB_MIND_PARA NUCLEOTIDE BINDING DOMAIN-CONTAINING PROTEIN"/>
    <property type="match status" value="1"/>
</dbReference>
<evidence type="ECO:0000313" key="3">
    <source>
        <dbReference type="Proteomes" id="UP001160625"/>
    </source>
</evidence>